<evidence type="ECO:0000256" key="3">
    <source>
        <dbReference type="ARBA" id="ARBA00022801"/>
    </source>
</evidence>
<dbReference type="AlphaFoldDB" id="A0A8S0ZED9"/>
<dbReference type="Proteomes" id="UP000494256">
    <property type="component" value="Unassembled WGS sequence"/>
</dbReference>
<evidence type="ECO:0000256" key="4">
    <source>
        <dbReference type="ARBA" id="ARBA00023180"/>
    </source>
</evidence>
<dbReference type="FunFam" id="3.20.20.80:FF:000013">
    <property type="entry name" value="lactase-phlorizin hydrolase"/>
    <property type="match status" value="1"/>
</dbReference>
<organism evidence="8 9">
    <name type="scientific">Arctia plantaginis</name>
    <name type="common">Wood tiger moth</name>
    <name type="synonym">Phalaena plantaginis</name>
    <dbReference type="NCBI Taxonomy" id="874455"/>
    <lineage>
        <taxon>Eukaryota</taxon>
        <taxon>Metazoa</taxon>
        <taxon>Ecdysozoa</taxon>
        <taxon>Arthropoda</taxon>
        <taxon>Hexapoda</taxon>
        <taxon>Insecta</taxon>
        <taxon>Pterygota</taxon>
        <taxon>Neoptera</taxon>
        <taxon>Endopterygota</taxon>
        <taxon>Lepidoptera</taxon>
        <taxon>Glossata</taxon>
        <taxon>Ditrysia</taxon>
        <taxon>Noctuoidea</taxon>
        <taxon>Erebidae</taxon>
        <taxon>Arctiinae</taxon>
        <taxon>Arctia</taxon>
    </lineage>
</organism>
<evidence type="ECO:0000256" key="2">
    <source>
        <dbReference type="ARBA" id="ARBA00011738"/>
    </source>
</evidence>
<dbReference type="InterPro" id="IPR017853">
    <property type="entry name" value="GH"/>
</dbReference>
<keyword evidence="4" id="KW-0325">Glycoprotein</keyword>
<evidence type="ECO:0000313" key="8">
    <source>
        <dbReference type="EMBL" id="CAB3229378.1"/>
    </source>
</evidence>
<dbReference type="GO" id="GO:0005975">
    <property type="term" value="P:carbohydrate metabolic process"/>
    <property type="evidence" value="ECO:0007669"/>
    <property type="project" value="InterPro"/>
</dbReference>
<evidence type="ECO:0000313" key="9">
    <source>
        <dbReference type="Proteomes" id="UP000494256"/>
    </source>
</evidence>
<dbReference type="PANTHER" id="PTHR10353">
    <property type="entry name" value="GLYCOSYL HYDROLASE"/>
    <property type="match status" value="1"/>
</dbReference>
<evidence type="ECO:0000256" key="7">
    <source>
        <dbReference type="SAM" id="SignalP"/>
    </source>
</evidence>
<protein>
    <recommendedName>
        <fullName evidence="10">Myrosinase 1-like</fullName>
    </recommendedName>
</protein>
<keyword evidence="5" id="KW-0326">Glycosidase</keyword>
<keyword evidence="3" id="KW-0378">Hydrolase</keyword>
<gene>
    <name evidence="8" type="ORF">APLA_LOCUS4013</name>
</gene>
<evidence type="ECO:0000256" key="5">
    <source>
        <dbReference type="ARBA" id="ARBA00023295"/>
    </source>
</evidence>
<dbReference type="OrthoDB" id="20105at2759"/>
<keyword evidence="7" id="KW-0732">Signal</keyword>
<dbReference type="PROSITE" id="PS00653">
    <property type="entry name" value="GLYCOSYL_HYDROL_F1_2"/>
    <property type="match status" value="1"/>
</dbReference>
<dbReference type="Pfam" id="PF00232">
    <property type="entry name" value="Glyco_hydro_1"/>
    <property type="match status" value="1"/>
</dbReference>
<dbReference type="GO" id="GO:0008422">
    <property type="term" value="F:beta-glucosidase activity"/>
    <property type="evidence" value="ECO:0007669"/>
    <property type="project" value="TreeGrafter"/>
</dbReference>
<proteinExistence type="inferred from homology"/>
<dbReference type="Gene3D" id="3.20.20.80">
    <property type="entry name" value="Glycosidases"/>
    <property type="match status" value="1"/>
</dbReference>
<feature type="chain" id="PRO_5035826273" description="Myrosinase 1-like" evidence="7">
    <location>
        <begin position="19"/>
        <end position="504"/>
    </location>
</feature>
<dbReference type="InterPro" id="IPR001360">
    <property type="entry name" value="Glyco_hydro_1"/>
</dbReference>
<feature type="signal peptide" evidence="7">
    <location>
        <begin position="1"/>
        <end position="18"/>
    </location>
</feature>
<evidence type="ECO:0008006" key="10">
    <source>
        <dbReference type="Google" id="ProtNLM"/>
    </source>
</evidence>
<dbReference type="PRINTS" id="PR00131">
    <property type="entry name" value="GLHYDRLASE1"/>
</dbReference>
<comment type="subunit">
    <text evidence="2">Homodimer.</text>
</comment>
<comment type="caution">
    <text evidence="8">The sequence shown here is derived from an EMBL/GenBank/DDBJ whole genome shotgun (WGS) entry which is preliminary data.</text>
</comment>
<evidence type="ECO:0000256" key="6">
    <source>
        <dbReference type="RuleBase" id="RU003690"/>
    </source>
</evidence>
<name>A0A8S0ZED9_ARCPL</name>
<dbReference type="PANTHER" id="PTHR10353:SF36">
    <property type="entry name" value="LP05116P"/>
    <property type="match status" value="1"/>
</dbReference>
<sequence>MFHSQILVLSTLLCMSLCAEDLTFPPGFRFGAASAAYQVEGAWNINDKGENIWDRFVHTKPEYITGAATGDVACDSYHLWERDIEIAKELGLHFYRFSIGWSRLLPTGFANYVSEDGKEYYNKLIDGLWAEGIEPVVTLYHWDLPQSLQDLGGWTNPLIVDWFGDYARIAYSLYADRVKLWLTINEPLTFCDANYNTGTLAPGIISTDHGAYLCNKYTLLAHAKGYRIYDEEFRPKYHGEVSLANHLTWFEPWTEDDAELAELAIQNCAGRYSHPIFSKEGGWPPSIEKLMTENSKKKGYLKSNFPAFTKEEIDFIKGTYDFYAMNHYTSRIIRKAKEGEELRPWPVGDAPDLDAVMGGLPDWEQTSSYWFFVFPPGIRRQLVWLKKNYGDMKFLIMENGYSGVEELNDQKRINFYESYLKELLLAIKEDGVNLTHYAAWTMLDNFEWTDGYSSKFGLYQVNFTDPNRTRTPRASAFYYKNIIKSHSLDVEKPTVDEVHQVVNL</sequence>
<comment type="similarity">
    <text evidence="1 6">Belongs to the glycosyl hydrolase 1 family.</text>
</comment>
<reference evidence="8 9" key="1">
    <citation type="submission" date="2020-04" db="EMBL/GenBank/DDBJ databases">
        <authorList>
            <person name="Wallbank WR R."/>
            <person name="Pardo Diaz C."/>
            <person name="Kozak K."/>
            <person name="Martin S."/>
            <person name="Jiggins C."/>
            <person name="Moest M."/>
            <person name="Warren A I."/>
            <person name="Byers J.R.P. K."/>
            <person name="Montejo-Kovacevich G."/>
            <person name="Yen C E."/>
        </authorList>
    </citation>
    <scope>NUCLEOTIDE SEQUENCE [LARGE SCALE GENOMIC DNA]</scope>
</reference>
<dbReference type="EMBL" id="CADEBD010000286">
    <property type="protein sequence ID" value="CAB3229378.1"/>
    <property type="molecule type" value="Genomic_DNA"/>
</dbReference>
<dbReference type="InterPro" id="IPR033132">
    <property type="entry name" value="GH_1_N_CS"/>
</dbReference>
<accession>A0A8S0ZED9</accession>
<dbReference type="SUPFAM" id="SSF51445">
    <property type="entry name" value="(Trans)glycosidases"/>
    <property type="match status" value="1"/>
</dbReference>
<evidence type="ECO:0000256" key="1">
    <source>
        <dbReference type="ARBA" id="ARBA00010838"/>
    </source>
</evidence>